<comment type="caution">
    <text evidence="5">The sequence shown here is derived from an EMBL/GenBank/DDBJ whole genome shotgun (WGS) entry which is preliminary data.</text>
</comment>
<accession>A0A395VD44</accession>
<dbReference type="Pfam" id="PF00392">
    <property type="entry name" value="GntR"/>
    <property type="match status" value="1"/>
</dbReference>
<dbReference type="PANTHER" id="PTHR38445:SF6">
    <property type="entry name" value="GNTR-FAMILY TRANSCRIPTIONAL REGULATOR"/>
    <property type="match status" value="1"/>
</dbReference>
<dbReference type="InterPro" id="IPR036390">
    <property type="entry name" value="WH_DNA-bd_sf"/>
</dbReference>
<dbReference type="EMBL" id="QRVL01000001">
    <property type="protein sequence ID" value="RGS42284.1"/>
    <property type="molecule type" value="Genomic_DNA"/>
</dbReference>
<evidence type="ECO:0000313" key="6">
    <source>
        <dbReference type="Proteomes" id="UP000266172"/>
    </source>
</evidence>
<dbReference type="AlphaFoldDB" id="A0A395VD44"/>
<dbReference type="RefSeq" id="WP_118096551.1">
    <property type="nucleotide sequence ID" value="NZ_QRVL01000001.1"/>
</dbReference>
<dbReference type="Proteomes" id="UP000266172">
    <property type="component" value="Unassembled WGS sequence"/>
</dbReference>
<proteinExistence type="predicted"/>
<keyword evidence="3" id="KW-0804">Transcription</keyword>
<evidence type="ECO:0000259" key="4">
    <source>
        <dbReference type="PROSITE" id="PS50949"/>
    </source>
</evidence>
<evidence type="ECO:0000256" key="2">
    <source>
        <dbReference type="ARBA" id="ARBA00023125"/>
    </source>
</evidence>
<dbReference type="GO" id="GO:0003700">
    <property type="term" value="F:DNA-binding transcription factor activity"/>
    <property type="evidence" value="ECO:0007669"/>
    <property type="project" value="InterPro"/>
</dbReference>
<keyword evidence="1" id="KW-0805">Transcription regulation</keyword>
<dbReference type="PANTHER" id="PTHR38445">
    <property type="entry name" value="HTH-TYPE TRANSCRIPTIONAL REPRESSOR YTRA"/>
    <property type="match status" value="1"/>
</dbReference>
<evidence type="ECO:0000313" key="5">
    <source>
        <dbReference type="EMBL" id="RGS42284.1"/>
    </source>
</evidence>
<protein>
    <submittedName>
        <fullName evidence="5">GntR family transcriptional regulator</fullName>
    </submittedName>
</protein>
<dbReference type="CDD" id="cd07377">
    <property type="entry name" value="WHTH_GntR"/>
    <property type="match status" value="1"/>
</dbReference>
<gene>
    <name evidence="5" type="ORF">DWX93_02845</name>
</gene>
<dbReference type="SUPFAM" id="SSF46785">
    <property type="entry name" value="Winged helix' DNA-binding domain"/>
    <property type="match status" value="1"/>
</dbReference>
<dbReference type="Gene3D" id="1.10.10.10">
    <property type="entry name" value="Winged helix-like DNA-binding domain superfamily/Winged helix DNA-binding domain"/>
    <property type="match status" value="1"/>
</dbReference>
<feature type="domain" description="HTH gntR-type" evidence="4">
    <location>
        <begin position="9"/>
        <end position="77"/>
    </location>
</feature>
<organism evidence="5 6">
    <name type="scientific">Roseburia hominis</name>
    <dbReference type="NCBI Taxonomy" id="301301"/>
    <lineage>
        <taxon>Bacteria</taxon>
        <taxon>Bacillati</taxon>
        <taxon>Bacillota</taxon>
        <taxon>Clostridia</taxon>
        <taxon>Lachnospirales</taxon>
        <taxon>Lachnospiraceae</taxon>
        <taxon>Roseburia</taxon>
    </lineage>
</organism>
<dbReference type="InterPro" id="IPR000524">
    <property type="entry name" value="Tscrpt_reg_HTH_GntR"/>
</dbReference>
<keyword evidence="2" id="KW-0238">DNA-binding</keyword>
<name>A0A395VD44_9FIRM</name>
<dbReference type="InterPro" id="IPR036388">
    <property type="entry name" value="WH-like_DNA-bd_sf"/>
</dbReference>
<dbReference type="GO" id="GO:0003677">
    <property type="term" value="F:DNA binding"/>
    <property type="evidence" value="ECO:0007669"/>
    <property type="project" value="UniProtKB-KW"/>
</dbReference>
<dbReference type="PROSITE" id="PS50949">
    <property type="entry name" value="HTH_GNTR"/>
    <property type="match status" value="1"/>
</dbReference>
<sequence length="123" mass="14068">MAWTLDSDRPIFLQIVERIQTDIVSGRYQPGDKLPSVRDLAAEASVNPNTMQKAFAELERIGLVYSRRTSGRFITEDCHMIEQLKTSLATEKMEAFLAQMRQLGFQNNEILSLMNQTMKGEKQ</sequence>
<dbReference type="SMART" id="SM00345">
    <property type="entry name" value="HTH_GNTR"/>
    <property type="match status" value="1"/>
</dbReference>
<reference evidence="5 6" key="1">
    <citation type="submission" date="2018-08" db="EMBL/GenBank/DDBJ databases">
        <title>A genome reference for cultivated species of the human gut microbiota.</title>
        <authorList>
            <person name="Zou Y."/>
            <person name="Xue W."/>
            <person name="Luo G."/>
        </authorList>
    </citation>
    <scope>NUCLEOTIDE SEQUENCE [LARGE SCALE GENOMIC DNA]</scope>
    <source>
        <strain evidence="5 6">AF22-12AC</strain>
    </source>
</reference>
<evidence type="ECO:0000256" key="3">
    <source>
        <dbReference type="ARBA" id="ARBA00023163"/>
    </source>
</evidence>
<evidence type="ECO:0000256" key="1">
    <source>
        <dbReference type="ARBA" id="ARBA00023015"/>
    </source>
</evidence>